<dbReference type="InterPro" id="IPR036291">
    <property type="entry name" value="NAD(P)-bd_dom_sf"/>
</dbReference>
<evidence type="ECO:0000259" key="14">
    <source>
        <dbReference type="PROSITE" id="PS51851"/>
    </source>
</evidence>
<dbReference type="Pfam" id="PF01450">
    <property type="entry name" value="KARI_C"/>
    <property type="match status" value="1"/>
</dbReference>
<evidence type="ECO:0000256" key="4">
    <source>
        <dbReference type="ARBA" id="ARBA00010318"/>
    </source>
</evidence>
<dbReference type="GO" id="GO:0009097">
    <property type="term" value="P:isoleucine biosynthetic process"/>
    <property type="evidence" value="ECO:0007669"/>
    <property type="project" value="UniProtKB-UniRule"/>
</dbReference>
<feature type="binding site" evidence="11 12">
    <location>
        <position position="195"/>
    </location>
    <ligand>
        <name>Mg(2+)</name>
        <dbReference type="ChEBI" id="CHEBI:18420"/>
        <label>1</label>
    </ligand>
</feature>
<dbReference type="Gene3D" id="3.40.50.720">
    <property type="entry name" value="NAD(P)-binding Rossmann-like Domain"/>
    <property type="match status" value="1"/>
</dbReference>
<protein>
    <recommendedName>
        <fullName evidence="11">Ketol-acid reductoisomerase (NADP(+))</fullName>
        <shortName evidence="11">KARI</shortName>
        <ecNumber evidence="11">1.1.1.86</ecNumber>
    </recommendedName>
    <alternativeName>
        <fullName evidence="11">Acetohydroxy-acid isomeroreductase</fullName>
        <shortName evidence="11">AHIR</shortName>
    </alternativeName>
    <alternativeName>
        <fullName evidence="11">Alpha-keto-beta-hydroxylacyl reductoisomerase</fullName>
    </alternativeName>
</protein>
<feature type="binding site" evidence="11">
    <location>
        <position position="48"/>
    </location>
    <ligand>
        <name>NADP(+)</name>
        <dbReference type="ChEBI" id="CHEBI:58349"/>
    </ligand>
</feature>
<feature type="binding site" evidence="11 12">
    <location>
        <position position="191"/>
    </location>
    <ligand>
        <name>Mg(2+)</name>
        <dbReference type="ChEBI" id="CHEBI:18420"/>
        <label>2</label>
    </ligand>
</feature>
<keyword evidence="6 11" id="KW-0479">Metal-binding</keyword>
<dbReference type="PANTHER" id="PTHR21371:SF1">
    <property type="entry name" value="KETOL-ACID REDUCTOISOMERASE, MITOCHONDRIAL"/>
    <property type="match status" value="1"/>
</dbReference>
<comment type="cofactor">
    <cofactor evidence="11">
        <name>Mg(2+)</name>
        <dbReference type="ChEBI" id="CHEBI:18420"/>
    </cofactor>
    <text evidence="11">Binds 2 magnesium ions per subunit.</text>
</comment>
<feature type="binding site" evidence="11">
    <location>
        <begin position="25"/>
        <end position="28"/>
    </location>
    <ligand>
        <name>NADP(+)</name>
        <dbReference type="ChEBI" id="CHEBI:58349"/>
    </ligand>
</feature>
<dbReference type="PANTHER" id="PTHR21371">
    <property type="entry name" value="KETOL-ACID REDUCTOISOMERASE, MITOCHONDRIAL"/>
    <property type="match status" value="1"/>
</dbReference>
<dbReference type="InterPro" id="IPR000506">
    <property type="entry name" value="KARI_C"/>
</dbReference>
<keyword evidence="7 11" id="KW-0460">Magnesium</keyword>
<dbReference type="Proteomes" id="UP000305675">
    <property type="component" value="Unassembled WGS sequence"/>
</dbReference>
<dbReference type="InterPro" id="IPR008927">
    <property type="entry name" value="6-PGluconate_DH-like_C_sf"/>
</dbReference>
<evidence type="ECO:0000256" key="10">
    <source>
        <dbReference type="ARBA" id="ARBA00049021"/>
    </source>
</evidence>
<dbReference type="GO" id="GO:0000287">
    <property type="term" value="F:magnesium ion binding"/>
    <property type="evidence" value="ECO:0007669"/>
    <property type="project" value="UniProtKB-UniRule"/>
</dbReference>
<dbReference type="AlphaFoldDB" id="A0A4U1BRZ1"/>
<evidence type="ECO:0000313" key="15">
    <source>
        <dbReference type="EMBL" id="TKB56209.1"/>
    </source>
</evidence>
<keyword evidence="15" id="KW-0413">Isomerase</keyword>
<comment type="function">
    <text evidence="1 11">Involved in the biosynthesis of branched-chain amino acids (BCAA). Catalyzes an alkyl-migration followed by a ketol-acid reduction of (S)-2-acetolactate (S2AL) to yield (R)-2,3-dihydroxy-isovalerate. In the isomerase reaction, S2AL is rearranged via a Mg-dependent methyl migration to produce 3-hydroxy-3-methyl-2-ketobutyrate (HMKB). In the reductase reaction, this 2-ketoacid undergoes a metal-dependent reduction by NADPH to yield (R)-2,3-dihydroxy-isovalerate.</text>
</comment>
<dbReference type="NCBIfam" id="TIGR00465">
    <property type="entry name" value="ilvC"/>
    <property type="match status" value="1"/>
</dbReference>
<dbReference type="GO" id="GO:0009099">
    <property type="term" value="P:L-valine biosynthetic process"/>
    <property type="evidence" value="ECO:0007669"/>
    <property type="project" value="UniProtKB-UniRule"/>
</dbReference>
<evidence type="ECO:0000256" key="1">
    <source>
        <dbReference type="ARBA" id="ARBA00002172"/>
    </source>
</evidence>
<keyword evidence="5 11" id="KW-0028">Amino-acid biosynthesis</keyword>
<dbReference type="Pfam" id="PF07991">
    <property type="entry name" value="KARI_N"/>
    <property type="match status" value="1"/>
</dbReference>
<evidence type="ECO:0000256" key="2">
    <source>
        <dbReference type="ARBA" id="ARBA00004864"/>
    </source>
</evidence>
<comment type="similarity">
    <text evidence="4 11 12">Belongs to the ketol-acid reductoisomerase family.</text>
</comment>
<feature type="binding site" evidence="11 12">
    <location>
        <position position="252"/>
    </location>
    <ligand>
        <name>substrate</name>
    </ligand>
</feature>
<keyword evidence="11" id="KW-0521">NADP</keyword>
<dbReference type="NCBIfam" id="NF009940">
    <property type="entry name" value="PRK13403.1"/>
    <property type="match status" value="1"/>
</dbReference>
<dbReference type="UniPathway" id="UPA00049">
    <property type="reaction ID" value="UER00060"/>
</dbReference>
<feature type="binding site" evidence="11 12">
    <location>
        <position position="231"/>
    </location>
    <ligand>
        <name>Mg(2+)</name>
        <dbReference type="ChEBI" id="CHEBI:18420"/>
        <label>2</label>
    </ligand>
</feature>
<feature type="binding site" evidence="11">
    <location>
        <position position="53"/>
    </location>
    <ligand>
        <name>NADP(+)</name>
        <dbReference type="ChEBI" id="CHEBI:58349"/>
    </ligand>
</feature>
<dbReference type="EMBL" id="SWCJ01000004">
    <property type="protein sequence ID" value="TKB56209.1"/>
    <property type="molecule type" value="Genomic_DNA"/>
</dbReference>
<keyword evidence="9 11" id="KW-0100">Branched-chain amino acid biosynthesis</keyword>
<dbReference type="PROSITE" id="PS51851">
    <property type="entry name" value="KARI_C"/>
    <property type="match status" value="1"/>
</dbReference>
<dbReference type="PROSITE" id="PS51850">
    <property type="entry name" value="KARI_N"/>
    <property type="match status" value="1"/>
</dbReference>
<comment type="caution">
    <text evidence="15">The sequence shown here is derived from an EMBL/GenBank/DDBJ whole genome shotgun (WGS) entry which is preliminary data.</text>
</comment>
<gene>
    <name evidence="11 15" type="primary">ilvC</name>
    <name evidence="15" type="ORF">FCL42_08320</name>
</gene>
<dbReference type="SUPFAM" id="SSF48179">
    <property type="entry name" value="6-phosphogluconate dehydrogenase C-terminal domain-like"/>
    <property type="match status" value="1"/>
</dbReference>
<dbReference type="PIRSF" id="PIRSF000116">
    <property type="entry name" value="IlvC_gammaproteo"/>
    <property type="match status" value="1"/>
</dbReference>
<evidence type="ECO:0000256" key="9">
    <source>
        <dbReference type="ARBA" id="ARBA00023304"/>
    </source>
</evidence>
<feature type="binding site" evidence="11 12">
    <location>
        <position position="227"/>
    </location>
    <ligand>
        <name>Mg(2+)</name>
        <dbReference type="ChEBI" id="CHEBI:18420"/>
        <label>2</label>
    </ligand>
</feature>
<name>A0A4U1BRZ1_9GAMM</name>
<evidence type="ECO:0000256" key="5">
    <source>
        <dbReference type="ARBA" id="ARBA00022605"/>
    </source>
</evidence>
<dbReference type="UniPathway" id="UPA00047">
    <property type="reaction ID" value="UER00056"/>
</dbReference>
<dbReference type="NCBIfam" id="NF004017">
    <property type="entry name" value="PRK05479.1"/>
    <property type="match status" value="1"/>
</dbReference>
<dbReference type="OrthoDB" id="9804088at2"/>
<dbReference type="InterPro" id="IPR013116">
    <property type="entry name" value="KARI_N"/>
</dbReference>
<dbReference type="Gene3D" id="6.10.240.10">
    <property type="match status" value="1"/>
</dbReference>
<feature type="active site" evidence="11">
    <location>
        <position position="108"/>
    </location>
</feature>
<evidence type="ECO:0000313" key="16">
    <source>
        <dbReference type="Proteomes" id="UP000305675"/>
    </source>
</evidence>
<evidence type="ECO:0000256" key="11">
    <source>
        <dbReference type="HAMAP-Rule" id="MF_00435"/>
    </source>
</evidence>
<feature type="domain" description="KARI C-terminal knotted" evidence="14">
    <location>
        <begin position="183"/>
        <end position="328"/>
    </location>
</feature>
<comment type="pathway">
    <text evidence="2 11">Amino-acid biosynthesis; L-valine biosynthesis; L-valine from pyruvate: step 2/4.</text>
</comment>
<feature type="domain" description="KARI N-terminal Rossmann" evidence="13">
    <location>
        <begin position="2"/>
        <end position="182"/>
    </location>
</feature>
<proteinExistence type="inferred from homology"/>
<organism evidence="15 16">
    <name type="scientific">Ferrimonas aestuarii</name>
    <dbReference type="NCBI Taxonomy" id="2569539"/>
    <lineage>
        <taxon>Bacteria</taxon>
        <taxon>Pseudomonadati</taxon>
        <taxon>Pseudomonadota</taxon>
        <taxon>Gammaproteobacteria</taxon>
        <taxon>Alteromonadales</taxon>
        <taxon>Ferrimonadaceae</taxon>
        <taxon>Ferrimonas</taxon>
    </lineage>
</organism>
<feature type="binding site" evidence="11 12">
    <location>
        <position position="191"/>
    </location>
    <ligand>
        <name>Mg(2+)</name>
        <dbReference type="ChEBI" id="CHEBI:18420"/>
        <label>1</label>
    </ligand>
</feature>
<dbReference type="SUPFAM" id="SSF51735">
    <property type="entry name" value="NAD(P)-binding Rossmann-fold domains"/>
    <property type="match status" value="1"/>
</dbReference>
<evidence type="ECO:0000256" key="8">
    <source>
        <dbReference type="ARBA" id="ARBA00023002"/>
    </source>
</evidence>
<comment type="caution">
    <text evidence="11">Lacks conserved residue(s) required for the propagation of feature annotation.</text>
</comment>
<comment type="catalytic activity">
    <reaction evidence="10 11">
        <text>(2R)-2,3-dihydroxy-3-methylbutanoate + NADP(+) = (2S)-2-acetolactate + NADPH + H(+)</text>
        <dbReference type="Rhea" id="RHEA:22068"/>
        <dbReference type="ChEBI" id="CHEBI:15378"/>
        <dbReference type="ChEBI" id="CHEBI:49072"/>
        <dbReference type="ChEBI" id="CHEBI:57783"/>
        <dbReference type="ChEBI" id="CHEBI:58349"/>
        <dbReference type="ChEBI" id="CHEBI:58476"/>
        <dbReference type="EC" id="1.1.1.86"/>
    </reaction>
</comment>
<comment type="catalytic activity">
    <reaction evidence="11">
        <text>(2R,3R)-2,3-dihydroxy-3-methylpentanoate + NADP(+) = (S)-2-ethyl-2-hydroxy-3-oxobutanoate + NADPH + H(+)</text>
        <dbReference type="Rhea" id="RHEA:13493"/>
        <dbReference type="ChEBI" id="CHEBI:15378"/>
        <dbReference type="ChEBI" id="CHEBI:49256"/>
        <dbReference type="ChEBI" id="CHEBI:49258"/>
        <dbReference type="ChEBI" id="CHEBI:57783"/>
        <dbReference type="ChEBI" id="CHEBI:58349"/>
        <dbReference type="EC" id="1.1.1.86"/>
    </reaction>
</comment>
<reference evidence="15 16" key="1">
    <citation type="submission" date="2019-04" db="EMBL/GenBank/DDBJ databases">
        <authorList>
            <person name="Hwang J.C."/>
        </authorList>
    </citation>
    <scope>NUCLEOTIDE SEQUENCE [LARGE SCALE GENOMIC DNA]</scope>
    <source>
        <strain evidence="15 16">IMCC35002</strain>
    </source>
</reference>
<evidence type="ECO:0000259" key="13">
    <source>
        <dbReference type="PROSITE" id="PS51850"/>
    </source>
</evidence>
<dbReference type="GO" id="GO:0004455">
    <property type="term" value="F:ketol-acid reductoisomerase activity"/>
    <property type="evidence" value="ECO:0007669"/>
    <property type="project" value="UniProtKB-UniRule"/>
</dbReference>
<keyword evidence="16" id="KW-1185">Reference proteome</keyword>
<evidence type="ECO:0000256" key="6">
    <source>
        <dbReference type="ARBA" id="ARBA00022723"/>
    </source>
</evidence>
<feature type="binding site" evidence="11">
    <location>
        <position position="134"/>
    </location>
    <ligand>
        <name>NADP(+)</name>
        <dbReference type="ChEBI" id="CHEBI:58349"/>
    </ligand>
</feature>
<comment type="pathway">
    <text evidence="3 11">Amino-acid biosynthesis; L-isoleucine biosynthesis; L-isoleucine from 2-oxobutanoate: step 2/4.</text>
</comment>
<dbReference type="InterPro" id="IPR013023">
    <property type="entry name" value="KARI"/>
</dbReference>
<dbReference type="FunFam" id="3.40.50.720:FF:000023">
    <property type="entry name" value="Ketol-acid reductoisomerase (NADP(+))"/>
    <property type="match status" value="1"/>
</dbReference>
<keyword evidence="8 11" id="KW-0560">Oxidoreductase</keyword>
<dbReference type="GO" id="GO:0050661">
    <property type="term" value="F:NADP binding"/>
    <property type="evidence" value="ECO:0007669"/>
    <property type="project" value="InterPro"/>
</dbReference>
<evidence type="ECO:0000256" key="12">
    <source>
        <dbReference type="PROSITE-ProRule" id="PRU01198"/>
    </source>
</evidence>
<sequence>MTQMYHQADANPAMLEGKTVAVLGYGSQGRGQSLNLRDSGVNVVIGLRPGGASWKQAEEEGWQPVPFADAVRDADVVMVLIPDMAQADNYKEFIEPNIKPGAMLMFSHGLNVHYGMIEPKSDIDVAMVAPKGPGYLVRTEYEKGAGVPCLMAVHQDTSGEAHARALAYADAIGGTRGGVLTTNFKEETETDLFGEQAVLCGGAVALVRKGWETLVEAGYQPELAYFECLHELKLIVDLLYEGGISKMHEFVSDTAAYGALTRGDRIVDDRAKETMKQVLSEIQSGAFTKQWVEEYKAGSGNYRAAQQAECEHPIEKVGAELRGRMSWLNRGE</sequence>
<dbReference type="EC" id="1.1.1.86" evidence="11"/>
<accession>A0A4U1BRZ1</accession>
<dbReference type="InterPro" id="IPR014359">
    <property type="entry name" value="KARI_prok"/>
</dbReference>
<evidence type="ECO:0000256" key="7">
    <source>
        <dbReference type="ARBA" id="ARBA00022842"/>
    </source>
</evidence>
<evidence type="ECO:0000256" key="3">
    <source>
        <dbReference type="ARBA" id="ARBA00004885"/>
    </source>
</evidence>
<dbReference type="HAMAP" id="MF_00435">
    <property type="entry name" value="IlvC"/>
    <property type="match status" value="1"/>
</dbReference>
<dbReference type="GO" id="GO:0016853">
    <property type="term" value="F:isomerase activity"/>
    <property type="evidence" value="ECO:0007669"/>
    <property type="project" value="UniProtKB-KW"/>
</dbReference>